<dbReference type="InterPro" id="IPR001387">
    <property type="entry name" value="Cro/C1-type_HTH"/>
</dbReference>
<dbReference type="SUPFAM" id="SSF47413">
    <property type="entry name" value="lambda repressor-like DNA-binding domains"/>
    <property type="match status" value="1"/>
</dbReference>
<gene>
    <name evidence="3" type="ORF">EDD59_12020</name>
</gene>
<dbReference type="PROSITE" id="PS50943">
    <property type="entry name" value="HTH_CROC1"/>
    <property type="match status" value="1"/>
</dbReference>
<keyword evidence="1" id="KW-0238">DNA-binding</keyword>
<dbReference type="Gene3D" id="1.10.260.40">
    <property type="entry name" value="lambda repressor-like DNA-binding domains"/>
    <property type="match status" value="1"/>
</dbReference>
<keyword evidence="4" id="KW-1185">Reference proteome</keyword>
<dbReference type="EMBL" id="SLZZ01000020">
    <property type="protein sequence ID" value="TCS77099.1"/>
    <property type="molecule type" value="Genomic_DNA"/>
</dbReference>
<accession>A0A4R3K350</accession>
<dbReference type="RefSeq" id="WP_132382536.1">
    <property type="nucleotide sequence ID" value="NZ_DAIUIF010000043.1"/>
</dbReference>
<dbReference type="PANTHER" id="PTHR46797">
    <property type="entry name" value="HTH-TYPE TRANSCRIPTIONAL REGULATOR"/>
    <property type="match status" value="1"/>
</dbReference>
<evidence type="ECO:0000313" key="4">
    <source>
        <dbReference type="Proteomes" id="UP000295726"/>
    </source>
</evidence>
<dbReference type="AlphaFoldDB" id="A0A4R3K350"/>
<sequence>MNTGERIKQARKQAKLSQGQLGKRVGISQQQIAQYENRVRNPKIETLKKIANALNVTPAEFLEDELFDATDFPDESGELSLMDKKLEGILNDEKDGMGIDMIKIYFDMLNKKGQLKAIEQVELLSRIPEYQKSNHSLARPAR</sequence>
<dbReference type="Pfam" id="PF01381">
    <property type="entry name" value="HTH_3"/>
    <property type="match status" value="1"/>
</dbReference>
<proteinExistence type="predicted"/>
<dbReference type="GO" id="GO:0003677">
    <property type="term" value="F:DNA binding"/>
    <property type="evidence" value="ECO:0007669"/>
    <property type="project" value="UniProtKB-KW"/>
</dbReference>
<name>A0A4R3K350_9FIRM</name>
<comment type="caution">
    <text evidence="3">The sequence shown here is derived from an EMBL/GenBank/DDBJ whole genome shotgun (WGS) entry which is preliminary data.</text>
</comment>
<dbReference type="InterPro" id="IPR010982">
    <property type="entry name" value="Lambda_DNA-bd_dom_sf"/>
</dbReference>
<dbReference type="GO" id="GO:0005829">
    <property type="term" value="C:cytosol"/>
    <property type="evidence" value="ECO:0007669"/>
    <property type="project" value="TreeGrafter"/>
</dbReference>
<dbReference type="Proteomes" id="UP000295726">
    <property type="component" value="Unassembled WGS sequence"/>
</dbReference>
<dbReference type="GO" id="GO:0003700">
    <property type="term" value="F:DNA-binding transcription factor activity"/>
    <property type="evidence" value="ECO:0007669"/>
    <property type="project" value="TreeGrafter"/>
</dbReference>
<dbReference type="OrthoDB" id="9785138at2"/>
<evidence type="ECO:0000259" key="2">
    <source>
        <dbReference type="PROSITE" id="PS50943"/>
    </source>
</evidence>
<feature type="domain" description="HTH cro/C1-type" evidence="2">
    <location>
        <begin position="7"/>
        <end position="61"/>
    </location>
</feature>
<reference evidence="3 4" key="1">
    <citation type="submission" date="2019-03" db="EMBL/GenBank/DDBJ databases">
        <title>Genomic Encyclopedia of Type Strains, Phase IV (KMG-IV): sequencing the most valuable type-strain genomes for metagenomic binning, comparative biology and taxonomic classification.</title>
        <authorList>
            <person name="Goeker M."/>
        </authorList>
    </citation>
    <scope>NUCLEOTIDE SEQUENCE [LARGE SCALE GENOMIC DNA]</scope>
    <source>
        <strain evidence="3 4">DSM 29489</strain>
    </source>
</reference>
<protein>
    <submittedName>
        <fullName evidence="3">Helix-turn-helix protein</fullName>
    </submittedName>
</protein>
<organism evidence="3 4">
    <name type="scientific">Muricomes intestini</name>
    <dbReference type="NCBI Taxonomy" id="1796634"/>
    <lineage>
        <taxon>Bacteria</taxon>
        <taxon>Bacillati</taxon>
        <taxon>Bacillota</taxon>
        <taxon>Clostridia</taxon>
        <taxon>Lachnospirales</taxon>
        <taxon>Lachnospiraceae</taxon>
        <taxon>Muricomes</taxon>
    </lineage>
</organism>
<evidence type="ECO:0000313" key="3">
    <source>
        <dbReference type="EMBL" id="TCS77099.1"/>
    </source>
</evidence>
<dbReference type="InterPro" id="IPR050807">
    <property type="entry name" value="TransReg_Diox_bact_type"/>
</dbReference>
<evidence type="ECO:0000256" key="1">
    <source>
        <dbReference type="ARBA" id="ARBA00023125"/>
    </source>
</evidence>
<dbReference type="CDD" id="cd00093">
    <property type="entry name" value="HTH_XRE"/>
    <property type="match status" value="1"/>
</dbReference>
<dbReference type="PANTHER" id="PTHR46797:SF1">
    <property type="entry name" value="METHYLPHOSPHONATE SYNTHASE"/>
    <property type="match status" value="1"/>
</dbReference>
<dbReference type="SMART" id="SM00530">
    <property type="entry name" value="HTH_XRE"/>
    <property type="match status" value="1"/>
</dbReference>